<evidence type="ECO:0000256" key="6">
    <source>
        <dbReference type="ARBA" id="ARBA00022448"/>
    </source>
</evidence>
<comment type="subunit">
    <text evidence="4">Mammalian complex I is composed of 45 different subunits.</text>
</comment>
<dbReference type="Proteomes" id="UP001489004">
    <property type="component" value="Unassembled WGS sequence"/>
</dbReference>
<evidence type="ECO:0000256" key="5">
    <source>
        <dbReference type="ARBA" id="ARBA00018684"/>
    </source>
</evidence>
<comment type="function">
    <text evidence="1">Accessory subunit of the mitochondrial membrane respiratory chain NADH dehydrogenase (Complex I), that is believed to be not involved in catalysis. Complex I functions in the transfer of electrons from NADH to the respiratory chain. The immediate electron acceptor for the enzyme is believed to be ubiquinone.</text>
</comment>
<sequence length="109" mass="12962">MSLAANQHIRTVRLYRHTLKTILSWAVDRELWFSEVERVRAEFYKNSNVTDVNQRERLLVKGQEKLREFQHPDPYIVPYRPGGSLYARNPPIEKGLHQQLDFGREDFGH</sequence>
<dbReference type="EMBL" id="JALJOR010000001">
    <property type="protein sequence ID" value="KAK9829644.1"/>
    <property type="molecule type" value="Genomic_DNA"/>
</dbReference>
<proteinExistence type="inferred from homology"/>
<comment type="similarity">
    <text evidence="3">Belongs to the complex I LYR family.</text>
</comment>
<evidence type="ECO:0000256" key="15">
    <source>
        <dbReference type="ARBA" id="ARBA00032528"/>
    </source>
</evidence>
<name>A0AAW1R7L9_9CHLO</name>
<evidence type="ECO:0000313" key="17">
    <source>
        <dbReference type="EMBL" id="KAK9829644.1"/>
    </source>
</evidence>
<feature type="domain" description="Complex 1 LYR protein" evidence="16">
    <location>
        <begin position="12"/>
        <end position="67"/>
    </location>
</feature>
<comment type="caution">
    <text evidence="17">The sequence shown here is derived from an EMBL/GenBank/DDBJ whole genome shotgun (WGS) entry which is preliminary data.</text>
</comment>
<evidence type="ECO:0000256" key="7">
    <source>
        <dbReference type="ARBA" id="ARBA00022553"/>
    </source>
</evidence>
<evidence type="ECO:0000256" key="4">
    <source>
        <dbReference type="ARBA" id="ARBA00011790"/>
    </source>
</evidence>
<evidence type="ECO:0000256" key="8">
    <source>
        <dbReference type="ARBA" id="ARBA00022660"/>
    </source>
</evidence>
<evidence type="ECO:0000256" key="14">
    <source>
        <dbReference type="ARBA" id="ARBA00030192"/>
    </source>
</evidence>
<dbReference type="InterPro" id="IPR045292">
    <property type="entry name" value="Complex1_LYR_NDUFB9_LYRM3"/>
</dbReference>
<keyword evidence="18" id="KW-1185">Reference proteome</keyword>
<keyword evidence="9" id="KW-0999">Mitochondrion inner membrane</keyword>
<evidence type="ECO:0000256" key="11">
    <source>
        <dbReference type="ARBA" id="ARBA00022990"/>
    </source>
</evidence>
<dbReference type="AlphaFoldDB" id="A0AAW1R7L9"/>
<evidence type="ECO:0000256" key="9">
    <source>
        <dbReference type="ARBA" id="ARBA00022792"/>
    </source>
</evidence>
<dbReference type="PANTHER" id="PTHR12868">
    <property type="entry name" value="NADH-UBIQUINONE OXIDOREDUCTASE B22 SUBUNIT"/>
    <property type="match status" value="1"/>
</dbReference>
<evidence type="ECO:0000256" key="3">
    <source>
        <dbReference type="ARBA" id="ARBA00009508"/>
    </source>
</evidence>
<gene>
    <name evidence="17" type="ORF">WJX72_007056</name>
</gene>
<dbReference type="InterPro" id="IPR033034">
    <property type="entry name" value="NDUFB9"/>
</dbReference>
<keyword evidence="7" id="KW-0597">Phosphoprotein</keyword>
<keyword evidence="10" id="KW-0249">Electron transport</keyword>
<dbReference type="InterPro" id="IPR008011">
    <property type="entry name" value="Complex1_LYR_dom"/>
</dbReference>
<dbReference type="GO" id="GO:0006120">
    <property type="term" value="P:mitochondrial electron transport, NADH to ubiquinone"/>
    <property type="evidence" value="ECO:0007669"/>
    <property type="project" value="InterPro"/>
</dbReference>
<evidence type="ECO:0000256" key="1">
    <source>
        <dbReference type="ARBA" id="ARBA00002920"/>
    </source>
</evidence>
<keyword evidence="12" id="KW-0496">Mitochondrion</keyword>
<protein>
    <recommendedName>
        <fullName evidence="5">NADH dehydrogenase [ubiquinone] 1 beta subcomplex subunit 9</fullName>
    </recommendedName>
    <alternativeName>
        <fullName evidence="14">Complex I-B22</fullName>
    </alternativeName>
    <alternativeName>
        <fullName evidence="15">NADH-ubiquinone oxidoreductase B22 subunit</fullName>
    </alternativeName>
</protein>
<dbReference type="CDD" id="cd20263">
    <property type="entry name" value="Complex1_LYR_NDUFB9_LYRM3"/>
    <property type="match status" value="1"/>
</dbReference>
<keyword evidence="11" id="KW-0007">Acetylation</keyword>
<evidence type="ECO:0000256" key="2">
    <source>
        <dbReference type="ARBA" id="ARBA00004443"/>
    </source>
</evidence>
<keyword evidence="13" id="KW-0472">Membrane</keyword>
<dbReference type="Pfam" id="PF05347">
    <property type="entry name" value="Complex1_LYR"/>
    <property type="match status" value="1"/>
</dbReference>
<accession>A0AAW1R7L9</accession>
<organism evidence="17 18">
    <name type="scientific">[Myrmecia] bisecta</name>
    <dbReference type="NCBI Taxonomy" id="41462"/>
    <lineage>
        <taxon>Eukaryota</taxon>
        <taxon>Viridiplantae</taxon>
        <taxon>Chlorophyta</taxon>
        <taxon>core chlorophytes</taxon>
        <taxon>Trebouxiophyceae</taxon>
        <taxon>Trebouxiales</taxon>
        <taxon>Trebouxiaceae</taxon>
        <taxon>Myrmecia</taxon>
    </lineage>
</organism>
<dbReference type="PANTHER" id="PTHR12868:SF0">
    <property type="entry name" value="NADH DEHYDROGENASE [UBIQUINONE] 1 BETA SUBCOMPLEX SUBUNIT 9"/>
    <property type="match status" value="1"/>
</dbReference>
<evidence type="ECO:0000313" key="18">
    <source>
        <dbReference type="Proteomes" id="UP001489004"/>
    </source>
</evidence>
<keyword evidence="8" id="KW-0679">Respiratory chain</keyword>
<evidence type="ECO:0000259" key="16">
    <source>
        <dbReference type="Pfam" id="PF05347"/>
    </source>
</evidence>
<dbReference type="GO" id="GO:0005743">
    <property type="term" value="C:mitochondrial inner membrane"/>
    <property type="evidence" value="ECO:0007669"/>
    <property type="project" value="UniProtKB-SubCell"/>
</dbReference>
<reference evidence="17 18" key="1">
    <citation type="journal article" date="2024" name="Nat. Commun.">
        <title>Phylogenomics reveals the evolutionary origins of lichenization in chlorophyte algae.</title>
        <authorList>
            <person name="Puginier C."/>
            <person name="Libourel C."/>
            <person name="Otte J."/>
            <person name="Skaloud P."/>
            <person name="Haon M."/>
            <person name="Grisel S."/>
            <person name="Petersen M."/>
            <person name="Berrin J.G."/>
            <person name="Delaux P.M."/>
            <person name="Dal Grande F."/>
            <person name="Keller J."/>
        </authorList>
    </citation>
    <scope>NUCLEOTIDE SEQUENCE [LARGE SCALE GENOMIC DNA]</scope>
    <source>
        <strain evidence="17 18">SAG 2043</strain>
    </source>
</reference>
<keyword evidence="6" id="KW-0813">Transport</keyword>
<evidence type="ECO:0000256" key="12">
    <source>
        <dbReference type="ARBA" id="ARBA00023128"/>
    </source>
</evidence>
<evidence type="ECO:0000256" key="13">
    <source>
        <dbReference type="ARBA" id="ARBA00023136"/>
    </source>
</evidence>
<comment type="subcellular location">
    <subcellularLocation>
        <location evidence="2">Mitochondrion inner membrane</location>
        <topology evidence="2">Peripheral membrane protein</topology>
        <orientation evidence="2">Matrix side</orientation>
    </subcellularLocation>
</comment>
<evidence type="ECO:0000256" key="10">
    <source>
        <dbReference type="ARBA" id="ARBA00022982"/>
    </source>
</evidence>